<evidence type="ECO:0000313" key="2">
    <source>
        <dbReference type="Proteomes" id="UP000215224"/>
    </source>
</evidence>
<dbReference type="Proteomes" id="UP000215224">
    <property type="component" value="Chromosome"/>
</dbReference>
<evidence type="ECO:0000313" key="1">
    <source>
        <dbReference type="EMBL" id="AST91219.1"/>
    </source>
</evidence>
<keyword evidence="2" id="KW-1185">Reference proteome</keyword>
<organism evidence="1 2">
    <name type="scientific">Sutcliffiella cohnii</name>
    <dbReference type="NCBI Taxonomy" id="33932"/>
    <lineage>
        <taxon>Bacteria</taxon>
        <taxon>Bacillati</taxon>
        <taxon>Bacillota</taxon>
        <taxon>Bacilli</taxon>
        <taxon>Bacillales</taxon>
        <taxon>Bacillaceae</taxon>
        <taxon>Sutcliffiella</taxon>
    </lineage>
</organism>
<accession>A0A223KP38</accession>
<dbReference type="STRING" id="1314751.GCA_001591425_00447"/>
<name>A0A223KP38_9BACI</name>
<dbReference type="RefSeq" id="WP_066411506.1">
    <property type="nucleotide sequence ID" value="NZ_CP018866.1"/>
</dbReference>
<protein>
    <submittedName>
        <fullName evidence="1">Uncharacterized protein</fullName>
    </submittedName>
</protein>
<gene>
    <name evidence="1" type="ORF">BC6307_07970</name>
</gene>
<sequence length="68" mass="7310">MKLKTLSSKIAIIVSSVTVALCIVFASQAYFSYQEVKSLADGCYDKGGLPSIQKTGFTVKHFSCNLDG</sequence>
<dbReference type="AlphaFoldDB" id="A0A223KP38"/>
<dbReference type="EMBL" id="CP018866">
    <property type="protein sequence ID" value="AST91219.1"/>
    <property type="molecule type" value="Genomic_DNA"/>
</dbReference>
<dbReference type="KEGG" id="bcoh:BC6307_07970"/>
<proteinExistence type="predicted"/>
<reference evidence="1 2" key="1">
    <citation type="submission" date="2016-12" db="EMBL/GenBank/DDBJ databases">
        <title>The whole genome sequencing and assembly of Bacillus cohnii DSM 6307T strain.</title>
        <authorList>
            <person name="Lee Y.-J."/>
            <person name="Yi H."/>
            <person name="Bahn Y.-S."/>
            <person name="Kim J.F."/>
            <person name="Lee D.-W."/>
        </authorList>
    </citation>
    <scope>NUCLEOTIDE SEQUENCE [LARGE SCALE GENOMIC DNA]</scope>
    <source>
        <strain evidence="1 2">DSM 6307</strain>
    </source>
</reference>